<organism evidence="1 2">
    <name type="scientific">Lagenidium giganteum</name>
    <dbReference type="NCBI Taxonomy" id="4803"/>
    <lineage>
        <taxon>Eukaryota</taxon>
        <taxon>Sar</taxon>
        <taxon>Stramenopiles</taxon>
        <taxon>Oomycota</taxon>
        <taxon>Peronosporomycetes</taxon>
        <taxon>Pythiales</taxon>
        <taxon>Pythiaceae</taxon>
    </lineage>
</organism>
<gene>
    <name evidence="1" type="ORF">N0F65_002988</name>
</gene>
<accession>A0AAV2YQU3</accession>
<reference evidence="1" key="1">
    <citation type="submission" date="2022-11" db="EMBL/GenBank/DDBJ databases">
        <authorList>
            <person name="Morgan W.R."/>
            <person name="Tartar A."/>
        </authorList>
    </citation>
    <scope>NUCLEOTIDE SEQUENCE</scope>
    <source>
        <strain evidence="1">ARSEF 373</strain>
    </source>
</reference>
<dbReference type="Proteomes" id="UP001146120">
    <property type="component" value="Unassembled WGS sequence"/>
</dbReference>
<reference evidence="1" key="2">
    <citation type="journal article" date="2023" name="Microbiol Resour">
        <title>Decontamination and Annotation of the Draft Genome Sequence of the Oomycete Lagenidium giganteum ARSEF 373.</title>
        <authorList>
            <person name="Morgan W.R."/>
            <person name="Tartar A."/>
        </authorList>
    </citation>
    <scope>NUCLEOTIDE SEQUENCE</scope>
    <source>
        <strain evidence="1">ARSEF 373</strain>
    </source>
</reference>
<dbReference type="SUPFAM" id="SSF56112">
    <property type="entry name" value="Protein kinase-like (PK-like)"/>
    <property type="match status" value="1"/>
</dbReference>
<comment type="caution">
    <text evidence="1">The sequence shown here is derived from an EMBL/GenBank/DDBJ whole genome shotgun (WGS) entry which is preliminary data.</text>
</comment>
<evidence type="ECO:0008006" key="3">
    <source>
        <dbReference type="Google" id="ProtNLM"/>
    </source>
</evidence>
<protein>
    <recommendedName>
        <fullName evidence="3">Protein kinase domain-containing protein</fullName>
    </recommendedName>
</protein>
<evidence type="ECO:0000313" key="2">
    <source>
        <dbReference type="Proteomes" id="UP001146120"/>
    </source>
</evidence>
<dbReference type="InterPro" id="IPR011009">
    <property type="entry name" value="Kinase-like_dom_sf"/>
</dbReference>
<name>A0AAV2YQU3_9STRA</name>
<sequence>MLRLVKWQNLFPGTSASAILFHRCSFWLIKRHKLVVVTVEIGMRANNGSKSLFQNFITDNVSPWVTAWGGSCLGVEVANRDTFLGPGAHGCVFKITRQDGEVVALKIVEKIFTGRFYQEEKALMSAQHAVLLTTPVGNLLRVRRYSCLQLGTLHLDHVHDSKHGASLDCYGSSTRVASRANVPLRKKLLWIDLVEAMETSPTLK</sequence>
<dbReference type="EMBL" id="DAKRPA010000194">
    <property type="protein sequence ID" value="DAZ95678.1"/>
    <property type="molecule type" value="Genomic_DNA"/>
</dbReference>
<dbReference type="AlphaFoldDB" id="A0AAV2YQU3"/>
<keyword evidence="2" id="KW-1185">Reference proteome</keyword>
<evidence type="ECO:0000313" key="1">
    <source>
        <dbReference type="EMBL" id="DAZ95678.1"/>
    </source>
</evidence>
<proteinExistence type="predicted"/>